<comment type="function">
    <text evidence="2">Catalyzes the hydrolysis of UDP-3-O-myristoyl-N-acetylglucosamine to form UDP-3-O-myristoylglucosamine and acetate, the committed step in lipid A biosynthesis.</text>
</comment>
<dbReference type="InterPro" id="IPR015870">
    <property type="entry name" value="UDP-acyl_N-AcGlcN_deAcase_N"/>
</dbReference>
<dbReference type="EMBL" id="DVJO01000003">
    <property type="protein sequence ID" value="HIS81990.1"/>
    <property type="molecule type" value="Genomic_DNA"/>
</dbReference>
<keyword evidence="10" id="KW-0443">Lipid metabolism</keyword>
<evidence type="ECO:0000256" key="4">
    <source>
        <dbReference type="ARBA" id="ARBA00012745"/>
    </source>
</evidence>
<comment type="caution">
    <text evidence="12">The sequence shown here is derived from an EMBL/GenBank/DDBJ whole genome shotgun (WGS) entry which is preliminary data.</text>
</comment>
<evidence type="ECO:0000256" key="6">
    <source>
        <dbReference type="ARBA" id="ARBA00022556"/>
    </source>
</evidence>
<evidence type="ECO:0000256" key="7">
    <source>
        <dbReference type="ARBA" id="ARBA00022723"/>
    </source>
</evidence>
<gene>
    <name evidence="12" type="ORF">IAD41_00055</name>
</gene>
<evidence type="ECO:0000313" key="13">
    <source>
        <dbReference type="Proteomes" id="UP000824139"/>
    </source>
</evidence>
<comment type="catalytic activity">
    <reaction evidence="11">
        <text>a UDP-3-O-[(3R)-3-hydroxyacyl]-N-acetyl-alpha-D-glucosamine + H2O = a UDP-3-O-[(3R)-3-hydroxyacyl]-alpha-D-glucosamine + acetate</text>
        <dbReference type="Rhea" id="RHEA:67816"/>
        <dbReference type="ChEBI" id="CHEBI:15377"/>
        <dbReference type="ChEBI" id="CHEBI:30089"/>
        <dbReference type="ChEBI" id="CHEBI:137740"/>
        <dbReference type="ChEBI" id="CHEBI:173225"/>
        <dbReference type="EC" id="3.5.1.108"/>
    </reaction>
</comment>
<evidence type="ECO:0000256" key="11">
    <source>
        <dbReference type="ARBA" id="ARBA00024535"/>
    </source>
</evidence>
<keyword evidence="7" id="KW-0479">Metal-binding</keyword>
<keyword evidence="5" id="KW-0444">Lipid biosynthesis</keyword>
<dbReference type="InterPro" id="IPR004463">
    <property type="entry name" value="UDP-acyl_GlcNac_deAcase"/>
</dbReference>
<dbReference type="SUPFAM" id="SSF54211">
    <property type="entry name" value="Ribosomal protein S5 domain 2-like"/>
    <property type="match status" value="2"/>
</dbReference>
<dbReference type="InterPro" id="IPR011334">
    <property type="entry name" value="UDP-acyl_GlcNac_deAcase_C"/>
</dbReference>
<protein>
    <recommendedName>
        <fullName evidence="4">UDP-3-O-acyl-N-acetylglucosamine deacetylase</fullName>
        <ecNumber evidence="4">3.5.1.108</ecNumber>
    </recommendedName>
</protein>
<sequence length="274" mass="30935">MTTILKETSITGNGLMKNKPCTVNFFPSKTGKIRYFINGADPFEADVENVISTDHCVVLGDKKSKAKAMLTEHLTAALAFCGIDSIDICMDEMEVPALDGSSKQWVELFEKAGIEKHLFEKKQYFTVREPIYYLNGKTSLVVLPAPELYISYAVNYDHPDLTRRWAAYNPKNREEIIEARTFGFYKDLKKFQMLGFAQGVNIENTLGLQDEGYTSPLRSENEPVKHKILDLIGDFYLTGVNPLNLKCQILAKEAGHAVHVKVAKMLKEKLIECK</sequence>
<dbReference type="PANTHER" id="PTHR33694">
    <property type="entry name" value="UDP-3-O-ACYL-N-ACETYLGLUCOSAMINE DEACETYLASE 1, MITOCHONDRIAL-RELATED"/>
    <property type="match status" value="1"/>
</dbReference>
<evidence type="ECO:0000313" key="12">
    <source>
        <dbReference type="EMBL" id="HIS81990.1"/>
    </source>
</evidence>
<dbReference type="GO" id="GO:0103117">
    <property type="term" value="F:UDP-3-O-acyl-N-acetylglucosamine deacetylase activity"/>
    <property type="evidence" value="ECO:0007669"/>
    <property type="project" value="UniProtKB-EC"/>
</dbReference>
<dbReference type="GO" id="GO:0046872">
    <property type="term" value="F:metal ion binding"/>
    <property type="evidence" value="ECO:0007669"/>
    <property type="project" value="UniProtKB-KW"/>
</dbReference>
<organism evidence="12 13">
    <name type="scientific">Candidatus Scatenecus faecavium</name>
    <dbReference type="NCBI Taxonomy" id="2840915"/>
    <lineage>
        <taxon>Bacteria</taxon>
        <taxon>Candidatus Scatenecus</taxon>
    </lineage>
</organism>
<proteinExistence type="predicted"/>
<evidence type="ECO:0000256" key="8">
    <source>
        <dbReference type="ARBA" id="ARBA00022801"/>
    </source>
</evidence>
<dbReference type="Proteomes" id="UP000824139">
    <property type="component" value="Unassembled WGS sequence"/>
</dbReference>
<dbReference type="AlphaFoldDB" id="A0A9D1FU63"/>
<dbReference type="InterPro" id="IPR020568">
    <property type="entry name" value="Ribosomal_Su5_D2-typ_SF"/>
</dbReference>
<dbReference type="PANTHER" id="PTHR33694:SF1">
    <property type="entry name" value="UDP-3-O-ACYL-N-ACETYLGLUCOSAMINE DEACETYLASE 1, MITOCHONDRIAL-RELATED"/>
    <property type="match status" value="1"/>
</dbReference>
<keyword evidence="8" id="KW-0378">Hydrolase</keyword>
<dbReference type="Gene3D" id="3.30.230.20">
    <property type="entry name" value="lpxc deacetylase, domain 1"/>
    <property type="match status" value="1"/>
</dbReference>
<dbReference type="Pfam" id="PF03331">
    <property type="entry name" value="LpxC"/>
    <property type="match status" value="1"/>
</dbReference>
<evidence type="ECO:0000256" key="10">
    <source>
        <dbReference type="ARBA" id="ARBA00023098"/>
    </source>
</evidence>
<evidence type="ECO:0000256" key="5">
    <source>
        <dbReference type="ARBA" id="ARBA00022516"/>
    </source>
</evidence>
<name>A0A9D1FU63_9BACT</name>
<dbReference type="GO" id="GO:0016020">
    <property type="term" value="C:membrane"/>
    <property type="evidence" value="ECO:0007669"/>
    <property type="project" value="GOC"/>
</dbReference>
<reference evidence="12" key="1">
    <citation type="submission" date="2020-10" db="EMBL/GenBank/DDBJ databases">
        <authorList>
            <person name="Gilroy R."/>
        </authorList>
    </citation>
    <scope>NUCLEOTIDE SEQUENCE</scope>
    <source>
        <strain evidence="12">CHK152-2994</strain>
    </source>
</reference>
<dbReference type="GO" id="GO:0009245">
    <property type="term" value="P:lipid A biosynthetic process"/>
    <property type="evidence" value="ECO:0007669"/>
    <property type="project" value="UniProtKB-KW"/>
</dbReference>
<dbReference type="EC" id="3.5.1.108" evidence="4"/>
<keyword evidence="6" id="KW-0441">Lipid A biosynthesis</keyword>
<evidence type="ECO:0000256" key="9">
    <source>
        <dbReference type="ARBA" id="ARBA00022833"/>
    </source>
</evidence>
<comment type="pathway">
    <text evidence="3">Glycolipid biosynthesis; lipid IV(A) biosynthesis; lipid IV(A) from (3R)-3-hydroxytetradecanoyl-[acyl-carrier-protein] and UDP-N-acetyl-alpha-D-glucosamine: step 2/6.</text>
</comment>
<evidence type="ECO:0000256" key="1">
    <source>
        <dbReference type="ARBA" id="ARBA00001947"/>
    </source>
</evidence>
<reference evidence="12" key="2">
    <citation type="journal article" date="2021" name="PeerJ">
        <title>Extensive microbial diversity within the chicken gut microbiome revealed by metagenomics and culture.</title>
        <authorList>
            <person name="Gilroy R."/>
            <person name="Ravi A."/>
            <person name="Getino M."/>
            <person name="Pursley I."/>
            <person name="Horton D.L."/>
            <person name="Alikhan N.F."/>
            <person name="Baker D."/>
            <person name="Gharbi K."/>
            <person name="Hall N."/>
            <person name="Watson M."/>
            <person name="Adriaenssens E.M."/>
            <person name="Foster-Nyarko E."/>
            <person name="Jarju S."/>
            <person name="Secka A."/>
            <person name="Antonio M."/>
            <person name="Oren A."/>
            <person name="Chaudhuri R.R."/>
            <person name="La Ragione R."/>
            <person name="Hildebrand F."/>
            <person name="Pallen M.J."/>
        </authorList>
    </citation>
    <scope>NUCLEOTIDE SEQUENCE</scope>
    <source>
        <strain evidence="12">CHK152-2994</strain>
    </source>
</reference>
<accession>A0A9D1FU63</accession>
<keyword evidence="9" id="KW-0862">Zinc</keyword>
<comment type="cofactor">
    <cofactor evidence="1">
        <name>Zn(2+)</name>
        <dbReference type="ChEBI" id="CHEBI:29105"/>
    </cofactor>
</comment>
<evidence type="ECO:0000256" key="2">
    <source>
        <dbReference type="ARBA" id="ARBA00002923"/>
    </source>
</evidence>
<dbReference type="Gene3D" id="3.30.1700.10">
    <property type="entry name" value="lpxc deacetylase, domain 2"/>
    <property type="match status" value="1"/>
</dbReference>
<evidence type="ECO:0000256" key="3">
    <source>
        <dbReference type="ARBA" id="ARBA00005002"/>
    </source>
</evidence>